<sequence length="221" mass="26197">MTKNLTDQAYKQILTKIIDLDYYPGQKISEKNIEKDLNIGRTPVREALLRLKEQGLINTIPKSGTYVSLIEMDRVSDALNVRRTLELSIMQEASNTTFSDDEVTRMKTLLKEENEAIAEDNVSKFFDLYDEYHKFFYINTKHMMIWNWLQNVNIYFYRIVVLCLRSDQVTWKQIVEYDKKILDAVMMQNSEKVAEYLKQELLLSPERKEGLIDTYSKYFDL</sequence>
<evidence type="ECO:0000259" key="4">
    <source>
        <dbReference type="PROSITE" id="PS50949"/>
    </source>
</evidence>
<dbReference type="PANTHER" id="PTHR43537">
    <property type="entry name" value="TRANSCRIPTIONAL REGULATOR, GNTR FAMILY"/>
    <property type="match status" value="1"/>
</dbReference>
<dbReference type="PATRIC" id="fig|1423754.3.peg.1436"/>
<comment type="caution">
    <text evidence="5">The sequence shown here is derived from an EMBL/GenBank/DDBJ whole genome shotgun (WGS) entry which is preliminary data.</text>
</comment>
<dbReference type="RefSeq" id="WP_025080852.1">
    <property type="nucleotide sequence ID" value="NZ_AZGI01000051.1"/>
</dbReference>
<gene>
    <name evidence="5" type="ORF">FC39_GL001397</name>
</gene>
<dbReference type="STRING" id="1423754.FC39_GL001397"/>
<evidence type="ECO:0000256" key="2">
    <source>
        <dbReference type="ARBA" id="ARBA00023125"/>
    </source>
</evidence>
<accession>A0A0R1Y7N8</accession>
<dbReference type="PROSITE" id="PS50949">
    <property type="entry name" value="HTH_GNTR"/>
    <property type="match status" value="1"/>
</dbReference>
<dbReference type="SUPFAM" id="SSF46785">
    <property type="entry name" value="Winged helix' DNA-binding domain"/>
    <property type="match status" value="1"/>
</dbReference>
<dbReference type="eggNOG" id="COG1802">
    <property type="taxonomic scope" value="Bacteria"/>
</dbReference>
<dbReference type="SUPFAM" id="SSF48008">
    <property type="entry name" value="GntR ligand-binding domain-like"/>
    <property type="match status" value="1"/>
</dbReference>
<evidence type="ECO:0000313" key="5">
    <source>
        <dbReference type="EMBL" id="KRM38157.1"/>
    </source>
</evidence>
<dbReference type="Pfam" id="PF07729">
    <property type="entry name" value="FCD"/>
    <property type="match status" value="1"/>
</dbReference>
<dbReference type="InterPro" id="IPR036390">
    <property type="entry name" value="WH_DNA-bd_sf"/>
</dbReference>
<keyword evidence="1" id="KW-0805">Transcription regulation</keyword>
<dbReference type="GO" id="GO:0003700">
    <property type="term" value="F:DNA-binding transcription factor activity"/>
    <property type="evidence" value="ECO:0007669"/>
    <property type="project" value="InterPro"/>
</dbReference>
<dbReference type="CDD" id="cd07377">
    <property type="entry name" value="WHTH_GntR"/>
    <property type="match status" value="1"/>
</dbReference>
<reference evidence="5 6" key="1">
    <citation type="journal article" date="2015" name="Genome Announc.">
        <title>Expanding the biotechnology potential of lactobacilli through comparative genomics of 213 strains and associated genera.</title>
        <authorList>
            <person name="Sun Z."/>
            <person name="Harris H.M."/>
            <person name="McCann A."/>
            <person name="Guo C."/>
            <person name="Argimon S."/>
            <person name="Zhang W."/>
            <person name="Yang X."/>
            <person name="Jeffery I.B."/>
            <person name="Cooney J.C."/>
            <person name="Kagawa T.F."/>
            <person name="Liu W."/>
            <person name="Song Y."/>
            <person name="Salvetti E."/>
            <person name="Wrobel A."/>
            <person name="Rasinkangas P."/>
            <person name="Parkhill J."/>
            <person name="Rea M.C."/>
            <person name="O'Sullivan O."/>
            <person name="Ritari J."/>
            <person name="Douillard F.P."/>
            <person name="Paul Ross R."/>
            <person name="Yang R."/>
            <person name="Briner A.E."/>
            <person name="Felis G.E."/>
            <person name="de Vos W.M."/>
            <person name="Barrangou R."/>
            <person name="Klaenhammer T.R."/>
            <person name="Caufield P.W."/>
            <person name="Cui Y."/>
            <person name="Zhang H."/>
            <person name="O'Toole P.W."/>
        </authorList>
    </citation>
    <scope>NUCLEOTIDE SEQUENCE [LARGE SCALE GENOMIC DNA]</scope>
    <source>
        <strain evidence="5 6">DSM 5661</strain>
    </source>
</reference>
<evidence type="ECO:0000313" key="6">
    <source>
        <dbReference type="Proteomes" id="UP000051223"/>
    </source>
</evidence>
<feature type="domain" description="HTH gntR-type" evidence="4">
    <location>
        <begin position="3"/>
        <end position="70"/>
    </location>
</feature>
<dbReference type="Gene3D" id="1.10.10.10">
    <property type="entry name" value="Winged helix-like DNA-binding domain superfamily/Winged helix DNA-binding domain"/>
    <property type="match status" value="1"/>
</dbReference>
<dbReference type="InterPro" id="IPR011711">
    <property type="entry name" value="GntR_C"/>
</dbReference>
<dbReference type="OrthoDB" id="574518at2"/>
<dbReference type="PANTHER" id="PTHR43537:SF51">
    <property type="entry name" value="HTH-TYPE TRANSCRIPTIONAL REGULATOR LGOR-RELATED"/>
    <property type="match status" value="1"/>
</dbReference>
<keyword evidence="6" id="KW-1185">Reference proteome</keyword>
<evidence type="ECO:0000256" key="3">
    <source>
        <dbReference type="ARBA" id="ARBA00023163"/>
    </source>
</evidence>
<dbReference type="AlphaFoldDB" id="A0A0R1Y7N8"/>
<dbReference type="Gene3D" id="1.20.120.530">
    <property type="entry name" value="GntR ligand-binding domain-like"/>
    <property type="match status" value="1"/>
</dbReference>
<dbReference type="InterPro" id="IPR000524">
    <property type="entry name" value="Tscrpt_reg_HTH_GntR"/>
</dbReference>
<dbReference type="Proteomes" id="UP000051223">
    <property type="component" value="Unassembled WGS sequence"/>
</dbReference>
<dbReference type="Pfam" id="PF00392">
    <property type="entry name" value="GntR"/>
    <property type="match status" value="1"/>
</dbReference>
<name>A0A0R1Y7N8_9LACO</name>
<proteinExistence type="predicted"/>
<organism evidence="5 6">
    <name type="scientific">Lactobacillus hamsteri DSM 5661 = JCM 6256</name>
    <dbReference type="NCBI Taxonomy" id="1423754"/>
    <lineage>
        <taxon>Bacteria</taxon>
        <taxon>Bacillati</taxon>
        <taxon>Bacillota</taxon>
        <taxon>Bacilli</taxon>
        <taxon>Lactobacillales</taxon>
        <taxon>Lactobacillaceae</taxon>
        <taxon>Lactobacillus</taxon>
    </lineage>
</organism>
<dbReference type="EMBL" id="AZGI01000051">
    <property type="protein sequence ID" value="KRM38157.1"/>
    <property type="molecule type" value="Genomic_DNA"/>
</dbReference>
<protein>
    <submittedName>
        <fullName evidence="5">GntR family transcriptional regulator</fullName>
    </submittedName>
</protein>
<keyword evidence="3" id="KW-0804">Transcription</keyword>
<dbReference type="InterPro" id="IPR036388">
    <property type="entry name" value="WH-like_DNA-bd_sf"/>
</dbReference>
<keyword evidence="2" id="KW-0238">DNA-binding</keyword>
<dbReference type="SMART" id="SM00345">
    <property type="entry name" value="HTH_GNTR"/>
    <property type="match status" value="1"/>
</dbReference>
<dbReference type="InterPro" id="IPR008920">
    <property type="entry name" value="TF_FadR/GntR_C"/>
</dbReference>
<dbReference type="GO" id="GO:0003677">
    <property type="term" value="F:DNA binding"/>
    <property type="evidence" value="ECO:0007669"/>
    <property type="project" value="UniProtKB-KW"/>
</dbReference>
<evidence type="ECO:0000256" key="1">
    <source>
        <dbReference type="ARBA" id="ARBA00023015"/>
    </source>
</evidence>